<dbReference type="Proteomes" id="UP000615446">
    <property type="component" value="Unassembled WGS sequence"/>
</dbReference>
<dbReference type="Pfam" id="PF14214">
    <property type="entry name" value="Helitron_like_N"/>
    <property type="match status" value="1"/>
</dbReference>
<sequence>MKCGIIVAIRRFNERQQSLQSQPTTSRVITSATLRKQKSRATLTEEQNANILTQDRISHQIHYAIKQEYFRNQFLKVGCCTIDNYIENIINGDEIENGRHKFKKMNIICGHSPLSPAPQYLHSLLTTNDPITNEPYVNQIRAYNQVLAFTSLGANIDENLANAKDGIYTFRIQGALYHQIGSLMLSIGIEYIFRANEIEPESDLMEIDENETAQITENESENGSDNEGLLTIQRSIKKFDQYAKWESNNLRWYRENQKHLRTEIYSGLQDIISEEDINTGNIGKKVILSSSFTGSVRYSMAIVREFGKHDLFITFTCNLKWPEITNELLPNQQASDCPDLVVRVFKLKLKLIT</sequence>
<dbReference type="PANTHER" id="PTHR45786:SF74">
    <property type="entry name" value="ATP-DEPENDENT DNA HELICASE"/>
    <property type="match status" value="1"/>
</dbReference>
<evidence type="ECO:0000259" key="1">
    <source>
        <dbReference type="Pfam" id="PF14214"/>
    </source>
</evidence>
<evidence type="ECO:0000313" key="2">
    <source>
        <dbReference type="EMBL" id="GES92235.1"/>
    </source>
</evidence>
<proteinExistence type="predicted"/>
<feature type="domain" description="Helitron helicase-like" evidence="1">
    <location>
        <begin position="231"/>
        <end position="352"/>
    </location>
</feature>
<dbReference type="PANTHER" id="PTHR45786">
    <property type="entry name" value="DNA BINDING PROTEIN-LIKE"/>
    <property type="match status" value="1"/>
</dbReference>
<accession>A0A8H3LUP4</accession>
<reference evidence="2" key="1">
    <citation type="submission" date="2019-10" db="EMBL/GenBank/DDBJ databases">
        <title>Conservation and host-specific expression of non-tandemly repeated heterogenous ribosome RNA gene in arbuscular mycorrhizal fungi.</title>
        <authorList>
            <person name="Maeda T."/>
            <person name="Kobayashi Y."/>
            <person name="Nakagawa T."/>
            <person name="Ezawa T."/>
            <person name="Yamaguchi K."/>
            <person name="Bino T."/>
            <person name="Nishimoto Y."/>
            <person name="Shigenobu S."/>
            <person name="Kawaguchi M."/>
        </authorList>
    </citation>
    <scope>NUCLEOTIDE SEQUENCE</scope>
    <source>
        <strain evidence="2">HR1</strain>
    </source>
</reference>
<name>A0A8H3LUP4_9GLOM</name>
<dbReference type="AlphaFoldDB" id="A0A8H3LUP4"/>
<evidence type="ECO:0000313" key="3">
    <source>
        <dbReference type="Proteomes" id="UP000615446"/>
    </source>
</evidence>
<protein>
    <submittedName>
        <fullName evidence="2">Uncharacterized protein LOC114268814</fullName>
    </submittedName>
</protein>
<organism evidence="2 3">
    <name type="scientific">Rhizophagus clarus</name>
    <dbReference type="NCBI Taxonomy" id="94130"/>
    <lineage>
        <taxon>Eukaryota</taxon>
        <taxon>Fungi</taxon>
        <taxon>Fungi incertae sedis</taxon>
        <taxon>Mucoromycota</taxon>
        <taxon>Glomeromycotina</taxon>
        <taxon>Glomeromycetes</taxon>
        <taxon>Glomerales</taxon>
        <taxon>Glomeraceae</taxon>
        <taxon>Rhizophagus</taxon>
    </lineage>
</organism>
<comment type="caution">
    <text evidence="2">The sequence shown here is derived from an EMBL/GenBank/DDBJ whole genome shotgun (WGS) entry which is preliminary data.</text>
</comment>
<gene>
    <name evidence="2" type="ORF">RCL2_001902100</name>
</gene>
<dbReference type="OrthoDB" id="1748060at2759"/>
<dbReference type="InterPro" id="IPR025476">
    <property type="entry name" value="Helitron_helicase-like"/>
</dbReference>
<dbReference type="EMBL" id="BLAL01000215">
    <property type="protein sequence ID" value="GES92235.1"/>
    <property type="molecule type" value="Genomic_DNA"/>
</dbReference>